<dbReference type="EMBL" id="CABMJJ010000003">
    <property type="protein sequence ID" value="VVC02853.1"/>
    <property type="molecule type" value="Genomic_DNA"/>
</dbReference>
<dbReference type="NCBIfam" id="TIGR02032">
    <property type="entry name" value="GG-red-SF"/>
    <property type="match status" value="1"/>
</dbReference>
<evidence type="ECO:0000256" key="4">
    <source>
        <dbReference type="ARBA" id="ARBA00023002"/>
    </source>
</evidence>
<evidence type="ECO:0000256" key="5">
    <source>
        <dbReference type="ARBA" id="ARBA00023098"/>
    </source>
</evidence>
<keyword evidence="4 9" id="KW-0560">Oxidoreductase</keyword>
<dbReference type="GO" id="GO:0016628">
    <property type="term" value="F:oxidoreductase activity, acting on the CH-CH group of donors, NAD or NADP as acceptor"/>
    <property type="evidence" value="ECO:0007669"/>
    <property type="project" value="InterPro"/>
</dbReference>
<dbReference type="GO" id="GO:0008654">
    <property type="term" value="P:phospholipid biosynthetic process"/>
    <property type="evidence" value="ECO:0007669"/>
    <property type="project" value="UniProtKB-KW"/>
</dbReference>
<evidence type="ECO:0000256" key="7">
    <source>
        <dbReference type="ARBA" id="ARBA00023264"/>
    </source>
</evidence>
<protein>
    <submittedName>
        <fullName evidence="9">Digeranylgeranylglycerophospholipid reductase</fullName>
        <ecNumber evidence="9">1.3.7.11</ecNumber>
    </submittedName>
</protein>
<evidence type="ECO:0000256" key="3">
    <source>
        <dbReference type="ARBA" id="ARBA00022827"/>
    </source>
</evidence>
<evidence type="ECO:0000313" key="9">
    <source>
        <dbReference type="EMBL" id="VVC02853.1"/>
    </source>
</evidence>
<gene>
    <name evidence="9" type="ORF">LFW2832_01275</name>
</gene>
<keyword evidence="1" id="KW-0444">Lipid biosynthesis</keyword>
<dbReference type="AlphaFoldDB" id="A0A5E4LPB9"/>
<dbReference type="Gene3D" id="3.50.50.60">
    <property type="entry name" value="FAD/NAD(P)-binding domain"/>
    <property type="match status" value="1"/>
</dbReference>
<keyword evidence="2" id="KW-0285">Flavoprotein</keyword>
<evidence type="ECO:0000256" key="2">
    <source>
        <dbReference type="ARBA" id="ARBA00022630"/>
    </source>
</evidence>
<dbReference type="Pfam" id="PF22578">
    <property type="entry name" value="GGR_cat"/>
    <property type="match status" value="1"/>
</dbReference>
<dbReference type="InterPro" id="IPR054715">
    <property type="entry name" value="GGR_cat"/>
</dbReference>
<evidence type="ECO:0000313" key="10">
    <source>
        <dbReference type="Proteomes" id="UP000789941"/>
    </source>
</evidence>
<comment type="caution">
    <text evidence="9">The sequence shown here is derived from an EMBL/GenBank/DDBJ whole genome shotgun (WGS) entry which is preliminary data.</text>
</comment>
<evidence type="ECO:0000259" key="8">
    <source>
        <dbReference type="Pfam" id="PF22578"/>
    </source>
</evidence>
<dbReference type="EC" id="1.3.7.11" evidence="9"/>
<keyword evidence="3" id="KW-0274">FAD</keyword>
<dbReference type="SUPFAM" id="SSF51905">
    <property type="entry name" value="FAD/NAD(P)-binding domain"/>
    <property type="match status" value="1"/>
</dbReference>
<dbReference type="Proteomes" id="UP000789941">
    <property type="component" value="Unassembled WGS sequence"/>
</dbReference>
<dbReference type="Pfam" id="PF12831">
    <property type="entry name" value="FAD_oxidored"/>
    <property type="match status" value="1"/>
</dbReference>
<keyword evidence="5" id="KW-0443">Lipid metabolism</keyword>
<dbReference type="PRINTS" id="PR00420">
    <property type="entry name" value="RNGMNOXGNASE"/>
</dbReference>
<accession>A0A5E4LPB9</accession>
<keyword evidence="6" id="KW-0594">Phospholipid biosynthesis</keyword>
<dbReference type="InterPro" id="IPR036188">
    <property type="entry name" value="FAD/NAD-bd_sf"/>
</dbReference>
<dbReference type="PANTHER" id="PTHR42685">
    <property type="entry name" value="GERANYLGERANYL DIPHOSPHATE REDUCTASE"/>
    <property type="match status" value="1"/>
</dbReference>
<dbReference type="Gene3D" id="3.30.9.10">
    <property type="entry name" value="D-Amino Acid Oxidase, subunit A, domain 2"/>
    <property type="match status" value="1"/>
</dbReference>
<name>A0A5E4LPB9_9ARCH</name>
<sequence length="409" mass="44392">MTKNDHDVIVIGGGPAGATFARLAAQGGMDVLVIDKRKEIGVPVRCGEGLGVGELVKQGLDIPKRCYSTQVEGSKVVGPNGREIIWKTDDTKGWILERKIFDKWLCELAVEKGAKVKTYTRAVEVLKDGKGKPTGVKISHGGRESYDVHAPLIVSAEGMESMMARQMGFKTVHSLYDVDTCYEYEMKPYDHENLIELYFGNKIAPRGYVWIFPKADKKANVGIGIGGNVVNGKKLGGVDGAAPKVLLDEFIKNNDQLKDASTLLDFGGVISVGAPINEFVQDNCMVIGTAAKQVDPIHGGGIGLAMECGVMAAAVAIKAHEKKDYSKKMLMEYDKVWRAEPGKVVAERLLLRKVIEKVSDDDFNHIFNTLTDHDLKAIMDGKFAGPVTKVLAGRPQLIGILSALIPGKK</sequence>
<evidence type="ECO:0000256" key="1">
    <source>
        <dbReference type="ARBA" id="ARBA00022516"/>
    </source>
</evidence>
<dbReference type="InterPro" id="IPR011777">
    <property type="entry name" value="Geranylgeranyl_Rdtase_fam"/>
</dbReference>
<dbReference type="PANTHER" id="PTHR42685:SF18">
    <property type="entry name" value="DIGERANYLGERANYLGLYCEROPHOSPHOLIPID REDUCTASE"/>
    <property type="match status" value="1"/>
</dbReference>
<evidence type="ECO:0000256" key="6">
    <source>
        <dbReference type="ARBA" id="ARBA00023209"/>
    </source>
</evidence>
<reference evidence="9 10" key="1">
    <citation type="submission" date="2019-08" db="EMBL/GenBank/DDBJ databases">
        <authorList>
            <person name="Vazquez-Campos X."/>
        </authorList>
    </citation>
    <scope>NUCLEOTIDE SEQUENCE [LARGE SCALE GENOMIC DNA]</scope>
    <source>
        <strain evidence="9">LFW-283_2</strain>
    </source>
</reference>
<feature type="domain" description="Digeranylgeranylglycerophospholipid reductase catalytic" evidence="8">
    <location>
        <begin position="177"/>
        <end position="265"/>
    </location>
</feature>
<proteinExistence type="predicted"/>
<dbReference type="InterPro" id="IPR050407">
    <property type="entry name" value="Geranylgeranyl_reductase"/>
</dbReference>
<organism evidence="9 10">
    <name type="scientific">Candidatus Bilamarchaeum dharawalense</name>
    <dbReference type="NCBI Taxonomy" id="2885759"/>
    <lineage>
        <taxon>Archaea</taxon>
        <taxon>Candidatus Micrarchaeota</taxon>
        <taxon>Candidatus Micrarchaeia</taxon>
        <taxon>Candidatus Anstonellales</taxon>
        <taxon>Candidatus Bilamarchaeaceae</taxon>
        <taxon>Candidatus Bilamarchaeum</taxon>
    </lineage>
</organism>
<keyword evidence="7" id="KW-1208">Phospholipid metabolism</keyword>